<feature type="chain" id="PRO_5047339293" evidence="1">
    <location>
        <begin position="21"/>
        <end position="155"/>
    </location>
</feature>
<dbReference type="EMBL" id="JBBMRA010000014">
    <property type="protein sequence ID" value="MEM5537395.1"/>
    <property type="molecule type" value="Genomic_DNA"/>
</dbReference>
<gene>
    <name evidence="3" type="ORF">WNY58_13450</name>
</gene>
<feature type="domain" description="DUF302" evidence="2">
    <location>
        <begin position="61"/>
        <end position="123"/>
    </location>
</feature>
<evidence type="ECO:0000256" key="1">
    <source>
        <dbReference type="SAM" id="SignalP"/>
    </source>
</evidence>
<sequence>MKQALILVALTLGISNFSFAADGSSADNGLVSVPSTRSVKDTADKLESVLTSKGMTVFTRINHADGAKKVNKELRETEVVLFGNPKAGTPLMQCAQTMGIDLPQKALIWKDENGAVWLSYNDPRYLAARHNMEGCDGALDKVSGALAKFAKAATE</sequence>
<dbReference type="InterPro" id="IPR005180">
    <property type="entry name" value="DUF302"/>
</dbReference>
<proteinExistence type="predicted"/>
<organism evidence="3 4">
    <name type="scientific">Neptuniibacter pectenicola</name>
    <dbReference type="NCBI Taxonomy" id="1806669"/>
    <lineage>
        <taxon>Bacteria</taxon>
        <taxon>Pseudomonadati</taxon>
        <taxon>Pseudomonadota</taxon>
        <taxon>Gammaproteobacteria</taxon>
        <taxon>Oceanospirillales</taxon>
        <taxon>Oceanospirillaceae</taxon>
        <taxon>Neptuniibacter</taxon>
    </lineage>
</organism>
<dbReference type="SUPFAM" id="SSF103247">
    <property type="entry name" value="TT1751-like"/>
    <property type="match status" value="1"/>
</dbReference>
<feature type="signal peptide" evidence="1">
    <location>
        <begin position="1"/>
        <end position="20"/>
    </location>
</feature>
<keyword evidence="1" id="KW-0732">Signal</keyword>
<evidence type="ECO:0000313" key="3">
    <source>
        <dbReference type="EMBL" id="MEM5537395.1"/>
    </source>
</evidence>
<evidence type="ECO:0000259" key="2">
    <source>
        <dbReference type="Pfam" id="PF03625"/>
    </source>
</evidence>
<comment type="caution">
    <text evidence="3">The sequence shown here is derived from an EMBL/GenBank/DDBJ whole genome shotgun (WGS) entry which is preliminary data.</text>
</comment>
<dbReference type="CDD" id="cd14797">
    <property type="entry name" value="DUF302"/>
    <property type="match status" value="1"/>
</dbReference>
<dbReference type="Proteomes" id="UP001449225">
    <property type="component" value="Unassembled WGS sequence"/>
</dbReference>
<reference evidence="3 4" key="1">
    <citation type="submission" date="2024-03" db="EMBL/GenBank/DDBJ databases">
        <title>Community enrichment and isolation of bacterial strains for fucoidan degradation.</title>
        <authorList>
            <person name="Sichert A."/>
        </authorList>
    </citation>
    <scope>NUCLEOTIDE SEQUENCE [LARGE SCALE GENOMIC DNA]</scope>
    <source>
        <strain evidence="3 4">AS76</strain>
    </source>
</reference>
<dbReference type="RefSeq" id="WP_342854784.1">
    <property type="nucleotide sequence ID" value="NZ_JBBMRA010000014.1"/>
</dbReference>
<dbReference type="InterPro" id="IPR035923">
    <property type="entry name" value="TT1751-like_sf"/>
</dbReference>
<dbReference type="Gene3D" id="3.30.310.70">
    <property type="entry name" value="TT1751-like domain"/>
    <property type="match status" value="1"/>
</dbReference>
<dbReference type="PANTHER" id="PTHR38342:SF2">
    <property type="entry name" value="INNER MEMBRANE OR EXPORTED"/>
    <property type="match status" value="1"/>
</dbReference>
<dbReference type="Pfam" id="PF03625">
    <property type="entry name" value="DUF302"/>
    <property type="match status" value="1"/>
</dbReference>
<protein>
    <submittedName>
        <fullName evidence="3">DUF302 domain-containing protein</fullName>
    </submittedName>
</protein>
<dbReference type="PANTHER" id="PTHR38342">
    <property type="entry name" value="SLR5037 PROTEIN"/>
    <property type="match status" value="1"/>
</dbReference>
<evidence type="ECO:0000313" key="4">
    <source>
        <dbReference type="Proteomes" id="UP001449225"/>
    </source>
</evidence>
<keyword evidence="4" id="KW-1185">Reference proteome</keyword>
<accession>A0ABU9TUJ4</accession>
<name>A0ABU9TUJ4_9GAMM</name>